<organism evidence="2 3">
    <name type="scientific">Scytonema hofmannii PCC 7110</name>
    <dbReference type="NCBI Taxonomy" id="128403"/>
    <lineage>
        <taxon>Bacteria</taxon>
        <taxon>Bacillati</taxon>
        <taxon>Cyanobacteriota</taxon>
        <taxon>Cyanophyceae</taxon>
        <taxon>Nostocales</taxon>
        <taxon>Scytonemataceae</taxon>
        <taxon>Scytonema</taxon>
    </lineage>
</organism>
<dbReference type="InterPro" id="IPR029044">
    <property type="entry name" value="Nucleotide-diphossugar_trans"/>
</dbReference>
<feature type="domain" description="Glycosyltransferase 2-like" evidence="1">
    <location>
        <begin position="4"/>
        <end position="157"/>
    </location>
</feature>
<dbReference type="OrthoDB" id="450387at2"/>
<dbReference type="PANTHER" id="PTHR43685:SF11">
    <property type="entry name" value="GLYCOSYLTRANSFERASE TAGX-RELATED"/>
    <property type="match status" value="1"/>
</dbReference>
<keyword evidence="2" id="KW-0808">Transferase</keyword>
<keyword evidence="3" id="KW-1185">Reference proteome</keyword>
<comment type="caution">
    <text evidence="2">The sequence shown here is derived from an EMBL/GenBank/DDBJ whole genome shotgun (WGS) entry which is preliminary data.</text>
</comment>
<dbReference type="InterPro" id="IPR050834">
    <property type="entry name" value="Glycosyltransf_2"/>
</dbReference>
<dbReference type="Pfam" id="PF00535">
    <property type="entry name" value="Glycos_transf_2"/>
    <property type="match status" value="1"/>
</dbReference>
<protein>
    <submittedName>
        <fullName evidence="2">Glycosyltransferase</fullName>
    </submittedName>
</protein>
<dbReference type="InterPro" id="IPR001173">
    <property type="entry name" value="Glyco_trans_2-like"/>
</dbReference>
<accession>A0A139XA34</accession>
<dbReference type="AlphaFoldDB" id="A0A139XA34"/>
<dbReference type="STRING" id="128403.WA1_16075"/>
<sequence length="306" mass="35750">MKVSVLINNYNYQQYVVDAINSVINQSVPVCEIIVVDDKSTDNSVSILQEEFANHETVSLVLKEVNQGQLSSFNEGFNRASGDIICFLDADDLYKENYVQEVVSFYKEHPECDFLFCSAELFGHEERIAHCYDKNRDLGISRIITLYSKVWIGHRTSTVSMRRHVLENLLPIPYLEDWRIRADDCLVYGASIVGARKFYLANPLVRYRVHGNNGHYGRSKERTPEYLQKYDRCVERLFSFLGEKMNYSSNLSEQAHTEFQTISHPTEKEFKTYRAFIKWAKIPFVKKIIMLLSLYTHYYSKRDVSH</sequence>
<evidence type="ECO:0000313" key="2">
    <source>
        <dbReference type="EMBL" id="KYC41568.1"/>
    </source>
</evidence>
<dbReference type="SUPFAM" id="SSF53448">
    <property type="entry name" value="Nucleotide-diphospho-sugar transferases"/>
    <property type="match status" value="1"/>
</dbReference>
<dbReference type="EMBL" id="ANNX02000020">
    <property type="protein sequence ID" value="KYC41568.1"/>
    <property type="molecule type" value="Genomic_DNA"/>
</dbReference>
<evidence type="ECO:0000259" key="1">
    <source>
        <dbReference type="Pfam" id="PF00535"/>
    </source>
</evidence>
<gene>
    <name evidence="2" type="ORF">WA1_16075</name>
</gene>
<name>A0A139XA34_9CYAN</name>
<dbReference type="Proteomes" id="UP000076925">
    <property type="component" value="Unassembled WGS sequence"/>
</dbReference>
<dbReference type="PANTHER" id="PTHR43685">
    <property type="entry name" value="GLYCOSYLTRANSFERASE"/>
    <property type="match status" value="1"/>
</dbReference>
<evidence type="ECO:0000313" key="3">
    <source>
        <dbReference type="Proteomes" id="UP000076925"/>
    </source>
</evidence>
<proteinExistence type="predicted"/>
<dbReference type="RefSeq" id="WP_017746453.1">
    <property type="nucleotide sequence ID" value="NZ_KQ976354.1"/>
</dbReference>
<reference evidence="2 3" key="1">
    <citation type="journal article" date="2013" name="Genome Biol. Evol.">
        <title>Genomes of Stigonematalean cyanobacteria (subsection V) and the evolution of oxygenic photosynthesis from prokaryotes to plastids.</title>
        <authorList>
            <person name="Dagan T."/>
            <person name="Roettger M."/>
            <person name="Stucken K."/>
            <person name="Landan G."/>
            <person name="Koch R."/>
            <person name="Major P."/>
            <person name="Gould S.B."/>
            <person name="Goremykin V.V."/>
            <person name="Rippka R."/>
            <person name="Tandeau de Marsac N."/>
            <person name="Gugger M."/>
            <person name="Lockhart P.J."/>
            <person name="Allen J.F."/>
            <person name="Brune I."/>
            <person name="Maus I."/>
            <person name="Puhler A."/>
            <person name="Martin W.F."/>
        </authorList>
    </citation>
    <scope>NUCLEOTIDE SEQUENCE [LARGE SCALE GENOMIC DNA]</scope>
    <source>
        <strain evidence="2 3">PCC 7110</strain>
    </source>
</reference>
<dbReference type="GO" id="GO:0016740">
    <property type="term" value="F:transferase activity"/>
    <property type="evidence" value="ECO:0007669"/>
    <property type="project" value="UniProtKB-KW"/>
</dbReference>
<dbReference type="Gene3D" id="3.90.550.10">
    <property type="entry name" value="Spore Coat Polysaccharide Biosynthesis Protein SpsA, Chain A"/>
    <property type="match status" value="1"/>
</dbReference>